<evidence type="ECO:0000256" key="2">
    <source>
        <dbReference type="ARBA" id="ARBA00022475"/>
    </source>
</evidence>
<proteinExistence type="predicted"/>
<evidence type="ECO:0000313" key="9">
    <source>
        <dbReference type="EMBL" id="AGY91799.1"/>
    </source>
</evidence>
<feature type="transmembrane region" description="Helical" evidence="7">
    <location>
        <begin position="94"/>
        <end position="120"/>
    </location>
</feature>
<dbReference type="OrthoDB" id="5901192at2"/>
<evidence type="ECO:0000256" key="7">
    <source>
        <dbReference type="SAM" id="Phobius"/>
    </source>
</evidence>
<feature type="region of interest" description="Disordered" evidence="6">
    <location>
        <begin position="385"/>
        <end position="408"/>
    </location>
</feature>
<feature type="transmembrane region" description="Helical" evidence="7">
    <location>
        <begin position="132"/>
        <end position="150"/>
    </location>
</feature>
<accession>U5T2N4</accession>
<feature type="domain" description="Sulfatase N-terminal" evidence="8">
    <location>
        <begin position="202"/>
        <end position="500"/>
    </location>
</feature>
<dbReference type="Pfam" id="PF00884">
    <property type="entry name" value="Sulfatase"/>
    <property type="match status" value="1"/>
</dbReference>
<name>U5T2N4_9GAMM</name>
<gene>
    <name evidence="9" type="ORF">SPICUR_04070</name>
</gene>
<evidence type="ECO:0000256" key="3">
    <source>
        <dbReference type="ARBA" id="ARBA00022692"/>
    </source>
</evidence>
<keyword evidence="5 7" id="KW-0472">Membrane</keyword>
<protein>
    <recommendedName>
        <fullName evidence="8">Sulfatase N-terminal domain-containing protein</fullName>
    </recommendedName>
</protein>
<reference evidence="9 10" key="1">
    <citation type="journal article" date="2013" name="BMC Genomics">
        <title>Genomes of "Spiribacter", a streamlined, successful halophilic bacterium.</title>
        <authorList>
            <person name="Lopez-Perez M."/>
            <person name="Ghai R."/>
            <person name="Leon M.J."/>
            <person name="Rodriguez-Olmos A."/>
            <person name="Copa-Patino J.L."/>
            <person name="Soliveri J."/>
            <person name="Sanchez-Porro C."/>
            <person name="Ventosa A."/>
            <person name="Rodriguez-Valera F."/>
        </authorList>
    </citation>
    <scope>NUCLEOTIDE SEQUENCE [LARGE SCALE GENOMIC DNA]</scope>
    <source>
        <strain evidence="9 10">UAH-SP71</strain>
    </source>
</reference>
<dbReference type="InterPro" id="IPR000917">
    <property type="entry name" value="Sulfatase_N"/>
</dbReference>
<dbReference type="GO" id="GO:0005886">
    <property type="term" value="C:plasma membrane"/>
    <property type="evidence" value="ECO:0007669"/>
    <property type="project" value="UniProtKB-SubCell"/>
</dbReference>
<dbReference type="InterPro" id="IPR050448">
    <property type="entry name" value="OpgB/LTA_synthase_biosynth"/>
</dbReference>
<feature type="transmembrane region" description="Helical" evidence="7">
    <location>
        <begin position="30"/>
        <end position="49"/>
    </location>
</feature>
<keyword evidence="4 7" id="KW-1133">Transmembrane helix</keyword>
<dbReference type="eggNOG" id="COG1368">
    <property type="taxonomic scope" value="Bacteria"/>
</dbReference>
<feature type="transmembrane region" description="Helical" evidence="7">
    <location>
        <begin position="56"/>
        <end position="74"/>
    </location>
</feature>
<evidence type="ECO:0000313" key="10">
    <source>
        <dbReference type="Proteomes" id="UP000017640"/>
    </source>
</evidence>
<dbReference type="SUPFAM" id="SSF53649">
    <property type="entry name" value="Alkaline phosphatase-like"/>
    <property type="match status" value="1"/>
</dbReference>
<dbReference type="PANTHER" id="PTHR47371:SF3">
    <property type="entry name" value="PHOSPHOGLYCEROL TRANSFERASE I"/>
    <property type="match status" value="1"/>
</dbReference>
<dbReference type="HOGENOM" id="CLU_458489_0_0_6"/>
<evidence type="ECO:0000256" key="6">
    <source>
        <dbReference type="SAM" id="MobiDB-lite"/>
    </source>
</evidence>
<organism evidence="9 10">
    <name type="scientific">Spiribacter curvatus</name>
    <dbReference type="NCBI Taxonomy" id="1335757"/>
    <lineage>
        <taxon>Bacteria</taxon>
        <taxon>Pseudomonadati</taxon>
        <taxon>Pseudomonadota</taxon>
        <taxon>Gammaproteobacteria</taxon>
        <taxon>Chromatiales</taxon>
        <taxon>Ectothiorhodospiraceae</taxon>
        <taxon>Spiribacter</taxon>
    </lineage>
</organism>
<evidence type="ECO:0000256" key="4">
    <source>
        <dbReference type="ARBA" id="ARBA00022989"/>
    </source>
</evidence>
<keyword evidence="10" id="KW-1185">Reference proteome</keyword>
<dbReference type="PANTHER" id="PTHR47371">
    <property type="entry name" value="LIPOTEICHOIC ACID SYNTHASE"/>
    <property type="match status" value="1"/>
</dbReference>
<dbReference type="AlphaFoldDB" id="U5T2N4"/>
<dbReference type="InterPro" id="IPR017850">
    <property type="entry name" value="Alkaline_phosphatase_core_sf"/>
</dbReference>
<evidence type="ECO:0000259" key="8">
    <source>
        <dbReference type="Pfam" id="PF00884"/>
    </source>
</evidence>
<evidence type="ECO:0000256" key="5">
    <source>
        <dbReference type="ARBA" id="ARBA00023136"/>
    </source>
</evidence>
<dbReference type="Gene3D" id="3.40.720.10">
    <property type="entry name" value="Alkaline Phosphatase, subunit A"/>
    <property type="match status" value="1"/>
</dbReference>
<dbReference type="RefSeq" id="WP_023366316.1">
    <property type="nucleotide sequence ID" value="NC_022664.1"/>
</dbReference>
<keyword evidence="2" id="KW-1003">Cell membrane</keyword>
<dbReference type="KEGG" id="spiu:SPICUR_04070"/>
<comment type="subcellular location">
    <subcellularLocation>
        <location evidence="1">Cell membrane</location>
        <topology evidence="1">Multi-pass membrane protein</topology>
    </subcellularLocation>
</comment>
<evidence type="ECO:0000256" key="1">
    <source>
        <dbReference type="ARBA" id="ARBA00004651"/>
    </source>
</evidence>
<dbReference type="Proteomes" id="UP000017640">
    <property type="component" value="Chromosome"/>
</dbReference>
<keyword evidence="3 7" id="KW-0812">Transmembrane</keyword>
<dbReference type="EMBL" id="CP005990">
    <property type="protein sequence ID" value="AGY91799.1"/>
    <property type="molecule type" value="Genomic_DNA"/>
</dbReference>
<sequence>MKRFIALFLVVVVMRALLVAGTGIHPAPIPAIGADLIAAGVLYWVAPLLPGRIMRFAAVALIVMGYAAGAEHLVTHGTFFRMGHLGYLTEPAFIVTSAQGISLIWLAVFSFASLPLFWLLKNTNNLPPLRSAGLVGALIALVILSTDSLTTPNNNVVVGSLAQLPSLALSHPVALEPRQSDNAENAFYEASRGHAAGSGQDQNVLLIMVEGLSGAYLPAIADHHGFNPALSLPRLEQALNATGFRLYSNMLTHQRQTDRGTYPLLCADYPRMRLMPSEMTEASNEGGELDCLPQRLDQAGYRTAYLQAADLDFMAKDQFMPLAGFDRVIGNLGARKTVPEGNTEQSGWGASDRHFLRAALSEVESLDQRRQRWFATLLNVGTHHPFVNGAQPADSAATEQPRDRQDRRRQAFAAMERALVDFLAELDERGFLRDTTVIITSDESTGFVRQTGSAEPLDSNFGMLAVRIADTASKRIEFRPEDQLTAQIDVPMTILDLTGARRGEEMIGRSLLNTDNAGRRRLIVGDTYKGRVHFVRSDGTALGCNESTLNCTSYRFKPARLFGSLERTNDPPFVKRVSRLKLLERTEEIRAIQNR</sequence>